<feature type="region of interest" description="Disordered" evidence="6">
    <location>
        <begin position="1"/>
        <end position="43"/>
    </location>
</feature>
<dbReference type="GO" id="GO:0046872">
    <property type="term" value="F:metal ion binding"/>
    <property type="evidence" value="ECO:0007669"/>
    <property type="project" value="UniProtKB-KW"/>
</dbReference>
<proteinExistence type="predicted"/>
<dbReference type="GO" id="GO:0031683">
    <property type="term" value="F:G-protein beta/gamma-subunit complex binding"/>
    <property type="evidence" value="ECO:0007669"/>
    <property type="project" value="InterPro"/>
</dbReference>
<feature type="compositionally biased region" description="Low complexity" evidence="6">
    <location>
        <begin position="118"/>
        <end position="165"/>
    </location>
</feature>
<keyword evidence="2 4" id="KW-0342">GTP-binding</keyword>
<evidence type="ECO:0000256" key="2">
    <source>
        <dbReference type="ARBA" id="ARBA00023134"/>
    </source>
</evidence>
<keyword evidence="3" id="KW-0807">Transducer</keyword>
<feature type="region of interest" description="Disordered" evidence="6">
    <location>
        <begin position="274"/>
        <end position="295"/>
    </location>
</feature>
<name>A0A4Y7S1I2_COPMI</name>
<keyword evidence="1 4" id="KW-0547">Nucleotide-binding</keyword>
<dbReference type="InterPro" id="IPR001019">
    <property type="entry name" value="Gprotein_alpha_su"/>
</dbReference>
<feature type="binding site" evidence="5">
    <location>
        <position position="368"/>
    </location>
    <ligand>
        <name>Mg(2+)</name>
        <dbReference type="ChEBI" id="CHEBI:18420"/>
    </ligand>
</feature>
<dbReference type="OrthoDB" id="5817230at2759"/>
<feature type="compositionally biased region" description="Gly residues" evidence="6">
    <location>
        <begin position="275"/>
        <end position="291"/>
    </location>
</feature>
<keyword evidence="8" id="KW-1185">Reference proteome</keyword>
<dbReference type="PRINTS" id="PR00318">
    <property type="entry name" value="GPROTEINA"/>
</dbReference>
<evidence type="ECO:0000256" key="5">
    <source>
        <dbReference type="PIRSR" id="PIRSR601019-2"/>
    </source>
</evidence>
<dbReference type="STRING" id="71717.A0A4Y7S1I2"/>
<dbReference type="GO" id="GO:0003924">
    <property type="term" value="F:GTPase activity"/>
    <property type="evidence" value="ECO:0007669"/>
    <property type="project" value="InterPro"/>
</dbReference>
<dbReference type="InterPro" id="IPR027417">
    <property type="entry name" value="P-loop_NTPase"/>
</dbReference>
<dbReference type="EMBL" id="QPFP01000391">
    <property type="protein sequence ID" value="TEB14397.1"/>
    <property type="molecule type" value="Genomic_DNA"/>
</dbReference>
<accession>A0A4Y7S1I2</accession>
<dbReference type="SMART" id="SM00275">
    <property type="entry name" value="G_alpha"/>
    <property type="match status" value="1"/>
</dbReference>
<evidence type="ECO:0000313" key="8">
    <source>
        <dbReference type="Proteomes" id="UP000298030"/>
    </source>
</evidence>
<dbReference type="InterPro" id="IPR011025">
    <property type="entry name" value="GproteinA_insert"/>
</dbReference>
<dbReference type="Pfam" id="PF00503">
    <property type="entry name" value="G-alpha"/>
    <property type="match status" value="1"/>
</dbReference>
<dbReference type="GO" id="GO:0007188">
    <property type="term" value="P:adenylate cyclase-modulating G protein-coupled receptor signaling pathway"/>
    <property type="evidence" value="ECO:0007669"/>
    <property type="project" value="TreeGrafter"/>
</dbReference>
<reference evidence="7 8" key="1">
    <citation type="journal article" date="2019" name="Nat. Ecol. Evol.">
        <title>Megaphylogeny resolves global patterns of mushroom evolution.</title>
        <authorList>
            <person name="Varga T."/>
            <person name="Krizsan K."/>
            <person name="Foldi C."/>
            <person name="Dima B."/>
            <person name="Sanchez-Garcia M."/>
            <person name="Sanchez-Ramirez S."/>
            <person name="Szollosi G.J."/>
            <person name="Szarkandi J.G."/>
            <person name="Papp V."/>
            <person name="Albert L."/>
            <person name="Andreopoulos W."/>
            <person name="Angelini C."/>
            <person name="Antonin V."/>
            <person name="Barry K.W."/>
            <person name="Bougher N.L."/>
            <person name="Buchanan P."/>
            <person name="Buyck B."/>
            <person name="Bense V."/>
            <person name="Catcheside P."/>
            <person name="Chovatia M."/>
            <person name="Cooper J."/>
            <person name="Damon W."/>
            <person name="Desjardin D."/>
            <person name="Finy P."/>
            <person name="Geml J."/>
            <person name="Haridas S."/>
            <person name="Hughes K."/>
            <person name="Justo A."/>
            <person name="Karasinski D."/>
            <person name="Kautmanova I."/>
            <person name="Kiss B."/>
            <person name="Kocsube S."/>
            <person name="Kotiranta H."/>
            <person name="LaButti K.M."/>
            <person name="Lechner B.E."/>
            <person name="Liimatainen K."/>
            <person name="Lipzen A."/>
            <person name="Lukacs Z."/>
            <person name="Mihaltcheva S."/>
            <person name="Morgado L.N."/>
            <person name="Niskanen T."/>
            <person name="Noordeloos M.E."/>
            <person name="Ohm R.A."/>
            <person name="Ortiz-Santana B."/>
            <person name="Ovrebo C."/>
            <person name="Racz N."/>
            <person name="Riley R."/>
            <person name="Savchenko A."/>
            <person name="Shiryaev A."/>
            <person name="Soop K."/>
            <person name="Spirin V."/>
            <person name="Szebenyi C."/>
            <person name="Tomsovsky M."/>
            <person name="Tulloss R.E."/>
            <person name="Uehling J."/>
            <person name="Grigoriev I.V."/>
            <person name="Vagvolgyi C."/>
            <person name="Papp T."/>
            <person name="Martin F.M."/>
            <person name="Miettinen O."/>
            <person name="Hibbett D.S."/>
            <person name="Nagy L.G."/>
        </authorList>
    </citation>
    <scope>NUCLEOTIDE SEQUENCE [LARGE SCALE GENOMIC DNA]</scope>
    <source>
        <strain evidence="7 8">FP101781</strain>
    </source>
</reference>
<dbReference type="GO" id="GO:0001664">
    <property type="term" value="F:G protein-coupled receptor binding"/>
    <property type="evidence" value="ECO:0007669"/>
    <property type="project" value="TreeGrafter"/>
</dbReference>
<keyword evidence="5" id="KW-0479">Metal-binding</keyword>
<dbReference type="Proteomes" id="UP000298030">
    <property type="component" value="Unassembled WGS sequence"/>
</dbReference>
<evidence type="ECO:0000256" key="1">
    <source>
        <dbReference type="ARBA" id="ARBA00022741"/>
    </source>
</evidence>
<dbReference type="PANTHER" id="PTHR10218">
    <property type="entry name" value="GTP-BINDING PROTEIN ALPHA SUBUNIT"/>
    <property type="match status" value="1"/>
</dbReference>
<gene>
    <name evidence="7" type="ORF">FA13DRAFT_1768291</name>
</gene>
<sequence length="546" mass="59932">MVLAPDSDPISWSVHTRAPPGETPEERTSLGSSMKSRRRRGAMRLIDELRRERERTKKEAKGVVKVLLLGQSESGKSTTLKTWRAVIQLNLLKSVITILDALQAEQDGESSSSNPFATPTIPGSSTSTGYANTVGPSTSRSRSGSLSQQPFRSLGASSGSSLRQAADAFAATPPSSSRSRNNSTSNSKMPPPPPLPILSGKHQLLKLRLAPLRSVETDLRRRLGAGAEEDYGIGRDAGVLGDVTNNGNGSVPLRRKATKEFTVRRVKDALDSGIGANGYGGASSNGHGYGNANGKRREEDVDEATEVIASCADDIRELWGDEVVRSILKRRRIRLEDGGGFFLDDVDRIASRTYAPSSDDVVRARLRTLGVQEYRIKNMTSHLLNFGNDWLLYDVGGSRTGRHAWIPYFEGVNAIIFLAPLSCFDERLLEDPHINRLEDSFLLWKTGLLILFMNKCDLLKRKLRKGRQSERTYLPSYGDRPNDMGTVGPIPERQVQGLCAGSNTQATHRSAYYYATSVTDTKTTAMTLVAVKDIILREHLKNADFV</sequence>
<dbReference type="AlphaFoldDB" id="A0A4Y7S1I2"/>
<dbReference type="Gene3D" id="3.40.50.300">
    <property type="entry name" value="P-loop containing nucleotide triphosphate hydrolases"/>
    <property type="match status" value="2"/>
</dbReference>
<feature type="compositionally biased region" description="Low complexity" evidence="6">
    <location>
        <begin position="172"/>
        <end position="187"/>
    </location>
</feature>
<feature type="binding site" evidence="4">
    <location>
        <begin position="454"/>
        <end position="457"/>
    </location>
    <ligand>
        <name>GTP</name>
        <dbReference type="ChEBI" id="CHEBI:37565"/>
    </ligand>
</feature>
<evidence type="ECO:0000256" key="3">
    <source>
        <dbReference type="ARBA" id="ARBA00023224"/>
    </source>
</evidence>
<organism evidence="7 8">
    <name type="scientific">Coprinellus micaceus</name>
    <name type="common">Glistening ink-cap mushroom</name>
    <name type="synonym">Coprinus micaceus</name>
    <dbReference type="NCBI Taxonomy" id="71717"/>
    <lineage>
        <taxon>Eukaryota</taxon>
        <taxon>Fungi</taxon>
        <taxon>Dikarya</taxon>
        <taxon>Basidiomycota</taxon>
        <taxon>Agaricomycotina</taxon>
        <taxon>Agaricomycetes</taxon>
        <taxon>Agaricomycetidae</taxon>
        <taxon>Agaricales</taxon>
        <taxon>Agaricineae</taxon>
        <taxon>Psathyrellaceae</taxon>
        <taxon>Coprinellus</taxon>
    </lineage>
</organism>
<dbReference type="GO" id="GO:0005737">
    <property type="term" value="C:cytoplasm"/>
    <property type="evidence" value="ECO:0007669"/>
    <property type="project" value="TreeGrafter"/>
</dbReference>
<dbReference type="SUPFAM" id="SSF47895">
    <property type="entry name" value="Transducin (alpha subunit), insertion domain"/>
    <property type="match status" value="1"/>
</dbReference>
<dbReference type="SUPFAM" id="SSF52540">
    <property type="entry name" value="P-loop containing nucleoside triphosphate hydrolases"/>
    <property type="match status" value="1"/>
</dbReference>
<comment type="caution">
    <text evidence="7">The sequence shown here is derived from an EMBL/GenBank/DDBJ whole genome shotgun (WGS) entry which is preliminary data.</text>
</comment>
<dbReference type="PANTHER" id="PTHR10218:SF360">
    <property type="entry name" value="GUANINE NUCLEOTIDE-BINDING PROTEIN SUBUNIT ALPHA HOMOLOG"/>
    <property type="match status" value="1"/>
</dbReference>
<dbReference type="FunFam" id="3.40.50.300:FF:000720">
    <property type="entry name" value="Guanine nucleotide-binding protein G(k) subunit alpha"/>
    <property type="match status" value="1"/>
</dbReference>
<evidence type="ECO:0000313" key="7">
    <source>
        <dbReference type="EMBL" id="TEB14397.1"/>
    </source>
</evidence>
<dbReference type="PROSITE" id="PS51882">
    <property type="entry name" value="G_ALPHA"/>
    <property type="match status" value="1"/>
</dbReference>
<keyword evidence="5" id="KW-0460">Magnesium</keyword>
<protein>
    <submittedName>
        <fullName evidence="7">G-alpha-domain-containing protein</fullName>
    </submittedName>
</protein>
<evidence type="ECO:0000256" key="4">
    <source>
        <dbReference type="PIRSR" id="PIRSR601019-1"/>
    </source>
</evidence>
<dbReference type="GO" id="GO:0005525">
    <property type="term" value="F:GTP binding"/>
    <property type="evidence" value="ECO:0007669"/>
    <property type="project" value="UniProtKB-KW"/>
</dbReference>
<evidence type="ECO:0000256" key="6">
    <source>
        <dbReference type="SAM" id="MobiDB-lite"/>
    </source>
</evidence>
<feature type="region of interest" description="Disordered" evidence="6">
    <location>
        <begin position="106"/>
        <end position="199"/>
    </location>
</feature>
<dbReference type="GO" id="GO:0005834">
    <property type="term" value="C:heterotrimeric G-protein complex"/>
    <property type="evidence" value="ECO:0007669"/>
    <property type="project" value="TreeGrafter"/>
</dbReference>